<dbReference type="AlphaFoldDB" id="A0A9D4UUZ3"/>
<organism evidence="2 3">
    <name type="scientific">Adiantum capillus-veneris</name>
    <name type="common">Maidenhair fern</name>
    <dbReference type="NCBI Taxonomy" id="13818"/>
    <lineage>
        <taxon>Eukaryota</taxon>
        <taxon>Viridiplantae</taxon>
        <taxon>Streptophyta</taxon>
        <taxon>Embryophyta</taxon>
        <taxon>Tracheophyta</taxon>
        <taxon>Polypodiopsida</taxon>
        <taxon>Polypodiidae</taxon>
        <taxon>Polypodiales</taxon>
        <taxon>Pteridineae</taxon>
        <taxon>Pteridaceae</taxon>
        <taxon>Vittarioideae</taxon>
        <taxon>Adiantum</taxon>
    </lineage>
</organism>
<dbReference type="EMBL" id="JABFUD020000011">
    <property type="protein sequence ID" value="KAI5073947.1"/>
    <property type="molecule type" value="Genomic_DNA"/>
</dbReference>
<gene>
    <name evidence="2" type="ORF">GOP47_0011960</name>
</gene>
<accession>A0A9D4UUZ3</accession>
<feature type="region of interest" description="Disordered" evidence="1">
    <location>
        <begin position="95"/>
        <end position="119"/>
    </location>
</feature>
<name>A0A9D4UUZ3_ADICA</name>
<dbReference type="Proteomes" id="UP000886520">
    <property type="component" value="Chromosome 11"/>
</dbReference>
<evidence type="ECO:0000313" key="2">
    <source>
        <dbReference type="EMBL" id="KAI5073947.1"/>
    </source>
</evidence>
<sequence>METIPCGPMRPQQLQKGVYRVPSDVLDQVASEKQAVEKIVEVSNSVSFVEKSELCPSYSSALDIDSTWETESAFSRYETYDVMYVDNLVKERQVTGEEPVCEDQGVGQPSLPNPLSHAL</sequence>
<dbReference type="OrthoDB" id="2005400at2759"/>
<reference evidence="2" key="1">
    <citation type="submission" date="2021-01" db="EMBL/GenBank/DDBJ databases">
        <title>Adiantum capillus-veneris genome.</title>
        <authorList>
            <person name="Fang Y."/>
            <person name="Liao Q."/>
        </authorList>
    </citation>
    <scope>NUCLEOTIDE SEQUENCE</scope>
    <source>
        <strain evidence="2">H3</strain>
        <tissue evidence="2">Leaf</tissue>
    </source>
</reference>
<evidence type="ECO:0000313" key="3">
    <source>
        <dbReference type="Proteomes" id="UP000886520"/>
    </source>
</evidence>
<proteinExistence type="predicted"/>
<evidence type="ECO:0000256" key="1">
    <source>
        <dbReference type="SAM" id="MobiDB-lite"/>
    </source>
</evidence>
<protein>
    <submittedName>
        <fullName evidence="2">Uncharacterized protein</fullName>
    </submittedName>
</protein>
<keyword evidence="3" id="KW-1185">Reference proteome</keyword>
<comment type="caution">
    <text evidence="2">The sequence shown here is derived from an EMBL/GenBank/DDBJ whole genome shotgun (WGS) entry which is preliminary data.</text>
</comment>